<keyword evidence="2" id="KW-1185">Reference proteome</keyword>
<reference evidence="2" key="1">
    <citation type="submission" date="2016-10" db="EMBL/GenBank/DDBJ databases">
        <authorList>
            <person name="Varghese N."/>
            <person name="Submissions S."/>
        </authorList>
    </citation>
    <scope>NUCLEOTIDE SEQUENCE [LARGE SCALE GENOMIC DNA]</scope>
    <source>
        <strain evidence="2">CGMCC 1.10825</strain>
    </source>
</reference>
<organism evidence="1 2">
    <name type="scientific">Paenimyroides marinum</name>
    <dbReference type="NCBI Taxonomy" id="1159016"/>
    <lineage>
        <taxon>Bacteria</taxon>
        <taxon>Pseudomonadati</taxon>
        <taxon>Bacteroidota</taxon>
        <taxon>Flavobacteriia</taxon>
        <taxon>Flavobacteriales</taxon>
        <taxon>Flavobacteriaceae</taxon>
        <taxon>Paenimyroides</taxon>
    </lineage>
</organism>
<sequence>MKKLVSLLLIGLNVNCYSQTGEYISRFSGDVEYSTKSKGYYFDDITYLNIKSDKSFEIIITNYSSKNSDKNCCWKTKGTWKMNKDVLILNDEENNQTYRFLKRENNLLDIAYRKYNHLNNDELMLELLSITDLPKEENTFLENLGSAFMFEKIDQKSGLETFLKLKKQLCN</sequence>
<name>A0A1H6ML87_9FLAO</name>
<protein>
    <submittedName>
        <fullName evidence="1">Uncharacterized protein</fullName>
    </submittedName>
</protein>
<gene>
    <name evidence="1" type="ORF">SAMN02927937_02532</name>
</gene>
<evidence type="ECO:0000313" key="1">
    <source>
        <dbReference type="EMBL" id="SEH98368.1"/>
    </source>
</evidence>
<dbReference type="AlphaFoldDB" id="A0A1H6ML87"/>
<dbReference type="STRING" id="1159016.SAMN02927937_02532"/>
<dbReference type="EMBL" id="FNXE01000047">
    <property type="protein sequence ID" value="SEH98368.1"/>
    <property type="molecule type" value="Genomic_DNA"/>
</dbReference>
<dbReference type="RefSeq" id="WP_091101732.1">
    <property type="nucleotide sequence ID" value="NZ_FNXE01000047.1"/>
</dbReference>
<evidence type="ECO:0000313" key="2">
    <source>
        <dbReference type="Proteomes" id="UP000199634"/>
    </source>
</evidence>
<dbReference type="Proteomes" id="UP000199634">
    <property type="component" value="Unassembled WGS sequence"/>
</dbReference>
<proteinExistence type="predicted"/>
<accession>A0A1H6ML87</accession>